<evidence type="ECO:0000313" key="11">
    <source>
        <dbReference type="Proteomes" id="UP000001449"/>
    </source>
</evidence>
<dbReference type="PaxDb" id="35128-Thaps25435"/>
<dbReference type="PROSITE" id="PS00022">
    <property type="entry name" value="EGF_1"/>
    <property type="match status" value="1"/>
</dbReference>
<evidence type="ECO:0000313" key="10">
    <source>
        <dbReference type="EMBL" id="ACI64370.1"/>
    </source>
</evidence>
<reference evidence="10 11" key="2">
    <citation type="journal article" date="2008" name="Nature">
        <title>The Phaeodactylum genome reveals the evolutionary history of diatom genomes.</title>
        <authorList>
            <person name="Bowler C."/>
            <person name="Allen A.E."/>
            <person name="Badger J.H."/>
            <person name="Grimwood J."/>
            <person name="Jabbari K."/>
            <person name="Kuo A."/>
            <person name="Maheswari U."/>
            <person name="Martens C."/>
            <person name="Maumus F."/>
            <person name="Otillar R.P."/>
            <person name="Rayko E."/>
            <person name="Salamov A."/>
            <person name="Vandepoele K."/>
            <person name="Beszteri B."/>
            <person name="Gruber A."/>
            <person name="Heijde M."/>
            <person name="Katinka M."/>
            <person name="Mock T."/>
            <person name="Valentin K."/>
            <person name="Verret F."/>
            <person name="Berges J.A."/>
            <person name="Brownlee C."/>
            <person name="Cadoret J.P."/>
            <person name="Chiovitti A."/>
            <person name="Choi C.J."/>
            <person name="Coesel S."/>
            <person name="De Martino A."/>
            <person name="Detter J.C."/>
            <person name="Durkin C."/>
            <person name="Falciatore A."/>
            <person name="Fournet J."/>
            <person name="Haruta M."/>
            <person name="Huysman M.J."/>
            <person name="Jenkins B.D."/>
            <person name="Jiroutova K."/>
            <person name="Jorgensen R.E."/>
            <person name="Joubert Y."/>
            <person name="Kaplan A."/>
            <person name="Kroger N."/>
            <person name="Kroth P.G."/>
            <person name="La Roche J."/>
            <person name="Lindquist E."/>
            <person name="Lommer M."/>
            <person name="Martin-Jezequel V."/>
            <person name="Lopez P.J."/>
            <person name="Lucas S."/>
            <person name="Mangogna M."/>
            <person name="McGinnis K."/>
            <person name="Medlin L.K."/>
            <person name="Montsant A."/>
            <person name="Oudot-Le Secq M.P."/>
            <person name="Napoli C."/>
            <person name="Obornik M."/>
            <person name="Parker M.S."/>
            <person name="Petit J.L."/>
            <person name="Porcel B.M."/>
            <person name="Poulsen N."/>
            <person name="Robison M."/>
            <person name="Rychlewski L."/>
            <person name="Rynearson T.A."/>
            <person name="Schmutz J."/>
            <person name="Shapiro H."/>
            <person name="Siaut M."/>
            <person name="Stanley M."/>
            <person name="Sussman M.R."/>
            <person name="Taylor A.R."/>
            <person name="Vardi A."/>
            <person name="von Dassow P."/>
            <person name="Vyverman W."/>
            <person name="Willis A."/>
            <person name="Wyrwicz L.S."/>
            <person name="Rokhsar D.S."/>
            <person name="Weissenbach J."/>
            <person name="Armbrust E.V."/>
            <person name="Green B.R."/>
            <person name="Van de Peer Y."/>
            <person name="Grigoriev I.V."/>
        </authorList>
    </citation>
    <scope>NUCLEOTIDE SEQUENCE [LARGE SCALE GENOMIC DNA]</scope>
    <source>
        <strain evidence="10 11">CCMP1335</strain>
    </source>
</reference>
<keyword evidence="8" id="KW-1133">Transmembrane helix</keyword>
<evidence type="ECO:0000256" key="8">
    <source>
        <dbReference type="SAM" id="Phobius"/>
    </source>
</evidence>
<feature type="region of interest" description="Disordered" evidence="7">
    <location>
        <begin position="67"/>
        <end position="93"/>
    </location>
</feature>
<dbReference type="PANTHER" id="PTHR10740">
    <property type="entry name" value="TRANSFORMING GROWTH FACTOR ALPHA"/>
    <property type="match status" value="1"/>
</dbReference>
<dbReference type="InParanoid" id="B5YM87"/>
<gene>
    <name evidence="10" type="ORF">THAPS_25435</name>
</gene>
<dbReference type="Gene3D" id="2.10.25.10">
    <property type="entry name" value="Laminin"/>
    <property type="match status" value="1"/>
</dbReference>
<keyword evidence="5 6" id="KW-1015">Disulfide bond</keyword>
<sequence>MTKSYSEDIQEFLRRDRERISGSGTIVEDGSPVIVVRRSRYVSSYNSDIDTRNRTYDEDIISDKNELEKAETNGNGKDNTESLPLDTSQNNESKYNPDQDYITLPDSTHTLLHTCPINSQPFLFAAGIAALSVTCLVLVLINEMSKGEKGNLLNVPAGVRTGVRGAQFCGVIVGLLMEEEIPQGLILLREISKQSFHSSYPQLSHFRFVLSCLLRLIMGYLFLLNLFVTIVQADAVINIFFDILALEFVQHLDDVAFALARKDMLGRGLLAATSVEYRVLKREAWKAVSRSEVLRQGGGGESGDSHRHHRHHPKPRRIRCRWILKATYAINIMGLVTGVILIGEKQKQGDYLCNNLSINFGGRIWENALVRNRTDPTQEPQQKTLVYSYFNGVYKLNGTHDGYPKYTEQNKLNGSEFTETIGAEFVYCEEEESWVFVHEDIRKRGTEEEESSCTNWLLRSPTTSEFDLVEVETEWSIWTGTVTTENKISIECNVCDHSSHCNFHGECMDDGTCKCHDGYFGLHCELDDPCPELIDDDDENWKLALNEVGDTLMSYMRPIYQSKPFDVFAVRRLEDVGSETVSLDQTDNATELISSLNETMSLWACVAMVYSGSRWFATLETLDAEDGLLDGYTSEYHAFWGDLYQGRTFYISDPTAASTPVGVDMYERVMDAKYHDYGPFGLLKPVANITGQGYFHCFEEESGNVTILS</sequence>
<proteinExistence type="predicted"/>
<keyword evidence="4" id="KW-0732">Signal</keyword>
<comment type="subcellular location">
    <subcellularLocation>
        <location evidence="1">Secreted</location>
    </subcellularLocation>
</comment>
<dbReference type="PROSITE" id="PS50026">
    <property type="entry name" value="EGF_3"/>
    <property type="match status" value="1"/>
</dbReference>
<evidence type="ECO:0000256" key="6">
    <source>
        <dbReference type="PROSITE-ProRule" id="PRU00076"/>
    </source>
</evidence>
<name>B5YM87_THAPS</name>
<keyword evidence="8" id="KW-0472">Membrane</keyword>
<evidence type="ECO:0000256" key="1">
    <source>
        <dbReference type="ARBA" id="ARBA00004613"/>
    </source>
</evidence>
<dbReference type="GO" id="GO:0008284">
    <property type="term" value="P:positive regulation of cell population proliferation"/>
    <property type="evidence" value="ECO:0000318"/>
    <property type="project" value="GO_Central"/>
</dbReference>
<feature type="compositionally biased region" description="Polar residues" evidence="7">
    <location>
        <begin position="72"/>
        <end position="93"/>
    </location>
</feature>
<evidence type="ECO:0000259" key="9">
    <source>
        <dbReference type="PROSITE" id="PS50026"/>
    </source>
</evidence>
<keyword evidence="8" id="KW-0812">Transmembrane</keyword>
<protein>
    <recommendedName>
        <fullName evidence="9">EGF-like domain-containing protein</fullName>
    </recommendedName>
</protein>
<dbReference type="GO" id="GO:0007173">
    <property type="term" value="P:epidermal growth factor receptor signaling pathway"/>
    <property type="evidence" value="ECO:0000318"/>
    <property type="project" value="GO_Central"/>
</dbReference>
<evidence type="ECO:0000256" key="3">
    <source>
        <dbReference type="ARBA" id="ARBA00022536"/>
    </source>
</evidence>
<evidence type="ECO:0000256" key="7">
    <source>
        <dbReference type="SAM" id="MobiDB-lite"/>
    </source>
</evidence>
<dbReference type="CDD" id="cd00054">
    <property type="entry name" value="EGF_CA"/>
    <property type="match status" value="1"/>
</dbReference>
<organism evidence="10 11">
    <name type="scientific">Thalassiosira pseudonana</name>
    <name type="common">Marine diatom</name>
    <name type="synonym">Cyclotella nana</name>
    <dbReference type="NCBI Taxonomy" id="35128"/>
    <lineage>
        <taxon>Eukaryota</taxon>
        <taxon>Sar</taxon>
        <taxon>Stramenopiles</taxon>
        <taxon>Ochrophyta</taxon>
        <taxon>Bacillariophyta</taxon>
        <taxon>Coscinodiscophyceae</taxon>
        <taxon>Thalassiosirophycidae</taxon>
        <taxon>Thalassiosirales</taxon>
        <taxon>Thalassiosiraceae</taxon>
        <taxon>Thalassiosira</taxon>
    </lineage>
</organism>
<dbReference type="EMBL" id="CP001159">
    <property type="protein sequence ID" value="ACI64370.1"/>
    <property type="molecule type" value="Genomic_DNA"/>
</dbReference>
<dbReference type="HOGENOM" id="CLU_437781_0_0_1"/>
<dbReference type="GO" id="GO:0005576">
    <property type="term" value="C:extracellular region"/>
    <property type="evidence" value="ECO:0007669"/>
    <property type="project" value="UniProtKB-SubCell"/>
</dbReference>
<feature type="transmembrane region" description="Helical" evidence="8">
    <location>
        <begin position="208"/>
        <end position="233"/>
    </location>
</feature>
<feature type="transmembrane region" description="Helical" evidence="8">
    <location>
        <begin position="122"/>
        <end position="141"/>
    </location>
</feature>
<feature type="disulfide bond" evidence="6">
    <location>
        <begin position="515"/>
        <end position="524"/>
    </location>
</feature>
<dbReference type="InterPro" id="IPR000742">
    <property type="entry name" value="EGF"/>
</dbReference>
<feature type="domain" description="EGF-like" evidence="9">
    <location>
        <begin position="493"/>
        <end position="525"/>
    </location>
</feature>
<dbReference type="KEGG" id="tps:THAPS_25435"/>
<keyword evidence="11" id="KW-1185">Reference proteome</keyword>
<dbReference type="Proteomes" id="UP000001449">
    <property type="component" value="Chromosome 18"/>
</dbReference>
<evidence type="ECO:0000256" key="5">
    <source>
        <dbReference type="ARBA" id="ARBA00023157"/>
    </source>
</evidence>
<dbReference type="RefSeq" id="XP_002295653.1">
    <property type="nucleotide sequence ID" value="XM_002295617.1"/>
</dbReference>
<reference evidence="10 11" key="1">
    <citation type="journal article" date="2004" name="Science">
        <title>The genome of the diatom Thalassiosira pseudonana: ecology, evolution, and metabolism.</title>
        <authorList>
            <person name="Armbrust E.V."/>
            <person name="Berges J.A."/>
            <person name="Bowler C."/>
            <person name="Green B.R."/>
            <person name="Martinez D."/>
            <person name="Putnam N.H."/>
            <person name="Zhou S."/>
            <person name="Allen A.E."/>
            <person name="Apt K.E."/>
            <person name="Bechner M."/>
            <person name="Brzezinski M.A."/>
            <person name="Chaal B.K."/>
            <person name="Chiovitti A."/>
            <person name="Davis A.K."/>
            <person name="Demarest M.S."/>
            <person name="Detter J.C."/>
            <person name="Glavina T."/>
            <person name="Goodstein D."/>
            <person name="Hadi M.Z."/>
            <person name="Hellsten U."/>
            <person name="Hildebrand M."/>
            <person name="Jenkins B.D."/>
            <person name="Jurka J."/>
            <person name="Kapitonov V.V."/>
            <person name="Kroger N."/>
            <person name="Lau W.W."/>
            <person name="Lane T.W."/>
            <person name="Larimer F.W."/>
            <person name="Lippmeier J.C."/>
            <person name="Lucas S."/>
            <person name="Medina M."/>
            <person name="Montsant A."/>
            <person name="Obornik M."/>
            <person name="Parker M.S."/>
            <person name="Palenik B."/>
            <person name="Pazour G.J."/>
            <person name="Richardson P.M."/>
            <person name="Rynearson T.A."/>
            <person name="Saito M.A."/>
            <person name="Schwartz D.C."/>
            <person name="Thamatrakoln K."/>
            <person name="Valentin K."/>
            <person name="Vardi A."/>
            <person name="Wilkerson F.P."/>
            <person name="Rokhsar D.S."/>
        </authorList>
    </citation>
    <scope>NUCLEOTIDE SEQUENCE [LARGE SCALE GENOMIC DNA]</scope>
    <source>
        <strain evidence="10 11">CCMP1335</strain>
    </source>
</reference>
<dbReference type="GeneID" id="7444841"/>
<keyword evidence="3 6" id="KW-0245">EGF-like domain</keyword>
<dbReference type="GO" id="GO:0045840">
    <property type="term" value="P:positive regulation of mitotic nuclear division"/>
    <property type="evidence" value="ECO:0000318"/>
    <property type="project" value="GO_Central"/>
</dbReference>
<evidence type="ECO:0000256" key="2">
    <source>
        <dbReference type="ARBA" id="ARBA00022525"/>
    </source>
</evidence>
<comment type="caution">
    <text evidence="6">Lacks conserved residue(s) required for the propagation of feature annotation.</text>
</comment>
<dbReference type="PANTHER" id="PTHR10740:SF14">
    <property type="entry name" value="EGF-LIKE DOMAIN-CONTAINING PROTEIN"/>
    <property type="match status" value="1"/>
</dbReference>
<feature type="transmembrane region" description="Helical" evidence="8">
    <location>
        <begin position="322"/>
        <end position="343"/>
    </location>
</feature>
<accession>B5YM87</accession>
<dbReference type="AlphaFoldDB" id="B5YM87"/>
<evidence type="ECO:0000256" key="4">
    <source>
        <dbReference type="ARBA" id="ARBA00022729"/>
    </source>
</evidence>
<dbReference type="PROSITE" id="PS01186">
    <property type="entry name" value="EGF_2"/>
    <property type="match status" value="1"/>
</dbReference>
<keyword evidence="2" id="KW-0964">Secreted</keyword>